<name>A0AAN7TCA2_9PEZI</name>
<gene>
    <name evidence="1" type="ORF">LTR62_007002</name>
</gene>
<accession>A0AAN7TCA2</accession>
<reference evidence="1" key="1">
    <citation type="submission" date="2023-08" db="EMBL/GenBank/DDBJ databases">
        <title>Black Yeasts Isolated from many extreme environments.</title>
        <authorList>
            <person name="Coleine C."/>
            <person name="Stajich J.E."/>
            <person name="Selbmann L."/>
        </authorList>
    </citation>
    <scope>NUCLEOTIDE SEQUENCE</scope>
    <source>
        <strain evidence="1">CCFEE 5401</strain>
    </source>
</reference>
<evidence type="ECO:0000313" key="2">
    <source>
        <dbReference type="Proteomes" id="UP001310890"/>
    </source>
</evidence>
<dbReference type="AlphaFoldDB" id="A0AAN7TCA2"/>
<evidence type="ECO:0000313" key="1">
    <source>
        <dbReference type="EMBL" id="KAK5109443.1"/>
    </source>
</evidence>
<dbReference type="EMBL" id="JAVRRL010000064">
    <property type="protein sequence ID" value="KAK5109443.1"/>
    <property type="molecule type" value="Genomic_DNA"/>
</dbReference>
<comment type="caution">
    <text evidence="1">The sequence shown here is derived from an EMBL/GenBank/DDBJ whole genome shotgun (WGS) entry which is preliminary data.</text>
</comment>
<proteinExistence type="predicted"/>
<dbReference type="Proteomes" id="UP001310890">
    <property type="component" value="Unassembled WGS sequence"/>
</dbReference>
<sequence>MEMQMQSDWTMVPAHGYSYSDALAMSYNQAESTAVPWRAVSTFVATRKKPTKRRKVSQPTHNADDFISRSEAVNYSLAGRDPAISFCDLRSAAKARRRHATRQQKYYSFRAVNPGQIGVVHYTKDDEPGVENPSKWYYECPLPEAQTTIMEKQTLYHEAQFWPRPPNLHHRSTDKMYGMISARREARFRAAKHPDYKDHSTGGWNDQDTLCQFLASGDSANFWRDVLVENERESWREACWCWCWYSFGHDEEERWRACRVCGKSEVLRSPGGWRDAPSCACVHLPRASFDCVGGEHDFGDEFLAGHRADPLLMWDVCDDGERFGSSYSYSPDDEEDEEGVCTIADDTSDWEII</sequence>
<protein>
    <submittedName>
        <fullName evidence="1">Uncharacterized protein</fullName>
    </submittedName>
</protein>
<organism evidence="1 2">
    <name type="scientific">Meristemomyces frigidus</name>
    <dbReference type="NCBI Taxonomy" id="1508187"/>
    <lineage>
        <taxon>Eukaryota</taxon>
        <taxon>Fungi</taxon>
        <taxon>Dikarya</taxon>
        <taxon>Ascomycota</taxon>
        <taxon>Pezizomycotina</taxon>
        <taxon>Dothideomycetes</taxon>
        <taxon>Dothideomycetidae</taxon>
        <taxon>Mycosphaerellales</taxon>
        <taxon>Teratosphaeriaceae</taxon>
        <taxon>Meristemomyces</taxon>
    </lineage>
</organism>